<dbReference type="Gene3D" id="3.40.50.2000">
    <property type="entry name" value="Glycogen Phosphorylase B"/>
    <property type="match status" value="2"/>
</dbReference>
<dbReference type="RefSeq" id="WP_011971349.1">
    <property type="nucleotide sequence ID" value="NC_009633.1"/>
</dbReference>
<evidence type="ECO:0000313" key="3">
    <source>
        <dbReference type="EMBL" id="ABR46440.1"/>
    </source>
</evidence>
<dbReference type="Proteomes" id="UP000001572">
    <property type="component" value="Chromosome"/>
</dbReference>
<dbReference type="InterPro" id="IPR001296">
    <property type="entry name" value="Glyco_trans_1"/>
</dbReference>
<dbReference type="Pfam" id="PF13439">
    <property type="entry name" value="Glyco_transf_4"/>
    <property type="match status" value="1"/>
</dbReference>
<dbReference type="HOGENOM" id="CLU_009583_36_4_9"/>
<dbReference type="KEGG" id="amt:Amet_0205"/>
<accession>A6TJS2</accession>
<dbReference type="EMBL" id="CP000724">
    <property type="protein sequence ID" value="ABR46440.1"/>
    <property type="molecule type" value="Genomic_DNA"/>
</dbReference>
<organism evidence="3 4">
    <name type="scientific">Alkaliphilus metalliredigens (strain QYMF)</name>
    <dbReference type="NCBI Taxonomy" id="293826"/>
    <lineage>
        <taxon>Bacteria</taxon>
        <taxon>Bacillati</taxon>
        <taxon>Bacillota</taxon>
        <taxon>Clostridia</taxon>
        <taxon>Peptostreptococcales</taxon>
        <taxon>Natronincolaceae</taxon>
        <taxon>Alkaliphilus</taxon>
    </lineage>
</organism>
<reference evidence="4" key="1">
    <citation type="journal article" date="2016" name="Genome Announc.">
        <title>Complete genome sequence of Alkaliphilus metalliredigens strain QYMF, an alkaliphilic and metal-reducing bacterium isolated from borax-contaminated leachate ponds.</title>
        <authorList>
            <person name="Hwang C."/>
            <person name="Copeland A."/>
            <person name="Lucas S."/>
            <person name="Lapidus A."/>
            <person name="Barry K."/>
            <person name="Detter J.C."/>
            <person name="Glavina Del Rio T."/>
            <person name="Hammon N."/>
            <person name="Israni S."/>
            <person name="Dalin E."/>
            <person name="Tice H."/>
            <person name="Pitluck S."/>
            <person name="Chertkov O."/>
            <person name="Brettin T."/>
            <person name="Bruce D."/>
            <person name="Han C."/>
            <person name="Schmutz J."/>
            <person name="Larimer F."/>
            <person name="Land M.L."/>
            <person name="Hauser L."/>
            <person name="Kyrpides N."/>
            <person name="Mikhailova N."/>
            <person name="Ye Q."/>
            <person name="Zhou J."/>
            <person name="Richardson P."/>
            <person name="Fields M.W."/>
        </authorList>
    </citation>
    <scope>NUCLEOTIDE SEQUENCE [LARGE SCALE GENOMIC DNA]</scope>
    <source>
        <strain evidence="4">QYMF</strain>
    </source>
</reference>
<sequence length="378" mass="43869">MNNIKKIFLVVFPHTPNPRMIKRVKALLINYDVHVIYWDRNLGNKKINELPKESKVTVIKRKANEGSPIKRLGATISVIREIIAIAKRVEPDVLYLSKTDILFAAVLYKKITKTNVRLVYEVSDLHTLMVDQQKKTYKKLISKLIKKTEKSLCKSIELLIVTSEFFYNQFYQDFISKDKVVFMPNTPDPLVFDGFHRKTNEKFTVGFIGAIRYAEQLEMLIDASIEANINVLIAGAGKDYLRIKEYAKNYENVEVYGEYKYNEEIKKLYEHVDCIYSVYDAELKNVQIALPNRLYEAAFTSTPIIASKNTYLGDIVEKYDIGKTILFNSKTELIKVLSLLKEDLNYLKSIEEKSQLFRNDWDLNKHNKNLIKAIGKII</sequence>
<evidence type="ECO:0000259" key="2">
    <source>
        <dbReference type="Pfam" id="PF13439"/>
    </source>
</evidence>
<dbReference type="SUPFAM" id="SSF53756">
    <property type="entry name" value="UDP-Glycosyltransferase/glycogen phosphorylase"/>
    <property type="match status" value="1"/>
</dbReference>
<proteinExistence type="predicted"/>
<dbReference type="InterPro" id="IPR028098">
    <property type="entry name" value="Glyco_trans_4-like_N"/>
</dbReference>
<keyword evidence="4" id="KW-1185">Reference proteome</keyword>
<dbReference type="Pfam" id="PF00534">
    <property type="entry name" value="Glycos_transf_1"/>
    <property type="match status" value="1"/>
</dbReference>
<evidence type="ECO:0000313" key="4">
    <source>
        <dbReference type="Proteomes" id="UP000001572"/>
    </source>
</evidence>
<dbReference type="CAZy" id="GT4">
    <property type="family name" value="Glycosyltransferase Family 4"/>
</dbReference>
<feature type="domain" description="Glycosyl transferase family 1" evidence="1">
    <location>
        <begin position="196"/>
        <end position="354"/>
    </location>
</feature>
<protein>
    <submittedName>
        <fullName evidence="3">Glycosyl transferase, group 1</fullName>
    </submittedName>
</protein>
<feature type="domain" description="Glycosyltransferase subfamily 4-like N-terminal" evidence="2">
    <location>
        <begin position="31"/>
        <end position="185"/>
    </location>
</feature>
<name>A6TJS2_ALKMQ</name>
<gene>
    <name evidence="3" type="ordered locus">Amet_0205</name>
</gene>
<dbReference type="eggNOG" id="COG0438">
    <property type="taxonomic scope" value="Bacteria"/>
</dbReference>
<dbReference type="STRING" id="293826.Amet_0205"/>
<evidence type="ECO:0000259" key="1">
    <source>
        <dbReference type="Pfam" id="PF00534"/>
    </source>
</evidence>
<dbReference type="AlphaFoldDB" id="A6TJS2"/>
<dbReference type="GO" id="GO:0016757">
    <property type="term" value="F:glycosyltransferase activity"/>
    <property type="evidence" value="ECO:0007669"/>
    <property type="project" value="InterPro"/>
</dbReference>
<keyword evidence="3" id="KW-0808">Transferase</keyword>
<dbReference type="OrthoDB" id="9802525at2"/>